<dbReference type="SUPFAM" id="SSF56752">
    <property type="entry name" value="D-aminoacid aminotransferase-like PLP-dependent enzymes"/>
    <property type="match status" value="1"/>
</dbReference>
<dbReference type="EMBL" id="JBHSJB010000004">
    <property type="protein sequence ID" value="MFC5053060.1"/>
    <property type="molecule type" value="Genomic_DNA"/>
</dbReference>
<dbReference type="Proteomes" id="UP001595833">
    <property type="component" value="Unassembled WGS sequence"/>
</dbReference>
<keyword evidence="1" id="KW-0808">Transferase</keyword>
<sequence>MLRIEIDGEPAAPELLARGLLANYGHFTAMQVRDGRAKGLELHLRRLDEGNRELYGEGLAGDRVRELVSRALGEVRDAAVRVIVFGPDEPSVLVSVAPPAEPSDVPQRLMPVDYTRPLPHVKHLGGFGQLHHRRRALRAGFDDALLVSRDGVVVEGSAANLGFVDADGGVVWPQADWLHGTAMALLERELPSRREVVRLEEVGRYRAAFLANSRGVAPVSRVGDVGFAVDEGVTARLRAAYDAVPGDEFR</sequence>
<keyword evidence="1" id="KW-0032">Aminotransferase</keyword>
<dbReference type="InterPro" id="IPR001544">
    <property type="entry name" value="Aminotrans_IV"/>
</dbReference>
<dbReference type="InterPro" id="IPR043132">
    <property type="entry name" value="BCAT-like_C"/>
</dbReference>
<reference evidence="2" key="1">
    <citation type="journal article" date="2019" name="Int. J. Syst. Evol. Microbiol.">
        <title>The Global Catalogue of Microorganisms (GCM) 10K type strain sequencing project: providing services to taxonomists for standard genome sequencing and annotation.</title>
        <authorList>
            <consortium name="The Broad Institute Genomics Platform"/>
            <consortium name="The Broad Institute Genome Sequencing Center for Infectious Disease"/>
            <person name="Wu L."/>
            <person name="Ma J."/>
        </authorList>
    </citation>
    <scope>NUCLEOTIDE SEQUENCE [LARGE SCALE GENOMIC DNA]</scope>
    <source>
        <strain evidence="2">KCTC 12848</strain>
    </source>
</reference>
<comment type="caution">
    <text evidence="1">The sequence shown here is derived from an EMBL/GenBank/DDBJ whole genome shotgun (WGS) entry which is preliminary data.</text>
</comment>
<name>A0ABV9XRS5_9PSEU</name>
<dbReference type="RefSeq" id="WP_344038096.1">
    <property type="nucleotide sequence ID" value="NZ_BAAAKE010000009.1"/>
</dbReference>
<proteinExistence type="predicted"/>
<dbReference type="InterPro" id="IPR036038">
    <property type="entry name" value="Aminotransferase-like"/>
</dbReference>
<accession>A0ABV9XRS5</accession>
<dbReference type="Gene3D" id="3.20.10.10">
    <property type="entry name" value="D-amino Acid Aminotransferase, subunit A, domain 2"/>
    <property type="match status" value="1"/>
</dbReference>
<dbReference type="InterPro" id="IPR043131">
    <property type="entry name" value="BCAT-like_N"/>
</dbReference>
<dbReference type="Pfam" id="PF01063">
    <property type="entry name" value="Aminotran_4"/>
    <property type="match status" value="1"/>
</dbReference>
<gene>
    <name evidence="1" type="ORF">ACFPFM_04725</name>
</gene>
<organism evidence="1 2">
    <name type="scientific">Saccharothrix xinjiangensis</name>
    <dbReference type="NCBI Taxonomy" id="204798"/>
    <lineage>
        <taxon>Bacteria</taxon>
        <taxon>Bacillati</taxon>
        <taxon>Actinomycetota</taxon>
        <taxon>Actinomycetes</taxon>
        <taxon>Pseudonocardiales</taxon>
        <taxon>Pseudonocardiaceae</taxon>
        <taxon>Saccharothrix</taxon>
    </lineage>
</organism>
<evidence type="ECO:0000313" key="1">
    <source>
        <dbReference type="EMBL" id="MFC5053060.1"/>
    </source>
</evidence>
<dbReference type="Gene3D" id="3.30.470.10">
    <property type="match status" value="1"/>
</dbReference>
<dbReference type="GO" id="GO:0008483">
    <property type="term" value="F:transaminase activity"/>
    <property type="evidence" value="ECO:0007669"/>
    <property type="project" value="UniProtKB-KW"/>
</dbReference>
<evidence type="ECO:0000313" key="2">
    <source>
        <dbReference type="Proteomes" id="UP001595833"/>
    </source>
</evidence>
<dbReference type="NCBIfam" id="NF006734">
    <property type="entry name" value="PRK09266.1"/>
    <property type="match status" value="1"/>
</dbReference>
<protein>
    <submittedName>
        <fullName evidence="1">Aminotransferase class IV</fullName>
    </submittedName>
</protein>
<keyword evidence="2" id="KW-1185">Reference proteome</keyword>